<protein>
    <submittedName>
        <fullName evidence="5">Glucuronyl hydrolase</fullName>
    </submittedName>
</protein>
<dbReference type="Pfam" id="PF07470">
    <property type="entry name" value="Glyco_hydro_88"/>
    <property type="match status" value="1"/>
</dbReference>
<dbReference type="SUPFAM" id="SSF48208">
    <property type="entry name" value="Six-hairpin glycosidases"/>
    <property type="match status" value="1"/>
</dbReference>
<feature type="active site" description="Proton donor" evidence="3">
    <location>
        <position position="179"/>
    </location>
</feature>
<feature type="binding site" evidence="4">
    <location>
        <position position="119"/>
    </location>
    <ligand>
        <name>substrate</name>
    </ligand>
</feature>
<evidence type="ECO:0000313" key="6">
    <source>
        <dbReference type="Proteomes" id="UP000244956"/>
    </source>
</evidence>
<feature type="binding site" evidence="4">
    <location>
        <position position="251"/>
    </location>
    <ligand>
        <name>substrate</name>
    </ligand>
</feature>
<reference evidence="5 6" key="1">
    <citation type="submission" date="2018-05" db="EMBL/GenBank/DDBJ databases">
        <title>Marinilabilia rubrum sp. nov., isolated from saltern sediment.</title>
        <authorList>
            <person name="Zhang R."/>
        </authorList>
    </citation>
    <scope>NUCLEOTIDE SEQUENCE [LARGE SCALE GENOMIC DNA]</scope>
    <source>
        <strain evidence="5 6">WTE16</strain>
    </source>
</reference>
<dbReference type="InterPro" id="IPR010905">
    <property type="entry name" value="Glyco_hydro_88"/>
</dbReference>
<keyword evidence="1 5" id="KW-0378">Hydrolase</keyword>
<dbReference type="InterPro" id="IPR008928">
    <property type="entry name" value="6-hairpin_glycosidase_sf"/>
</dbReference>
<proteinExistence type="inferred from homology"/>
<dbReference type="PANTHER" id="PTHR36845:SF1">
    <property type="entry name" value="HYDROLASE, PUTATIVE (AFU_ORTHOLOGUE AFUA_7G05090)-RELATED"/>
    <property type="match status" value="1"/>
</dbReference>
<evidence type="ECO:0000256" key="1">
    <source>
        <dbReference type="ARBA" id="ARBA00022801"/>
    </source>
</evidence>
<evidence type="ECO:0000256" key="2">
    <source>
        <dbReference type="ARBA" id="ARBA00038358"/>
    </source>
</evidence>
<dbReference type="AlphaFoldDB" id="A0A2U2BBF4"/>
<dbReference type="InterPro" id="IPR012341">
    <property type="entry name" value="6hp_glycosidase-like_sf"/>
</dbReference>
<dbReference type="Proteomes" id="UP000244956">
    <property type="component" value="Unassembled WGS sequence"/>
</dbReference>
<feature type="binding site" evidence="4">
    <location>
        <position position="255"/>
    </location>
    <ligand>
        <name>substrate</name>
    </ligand>
</feature>
<dbReference type="PROSITE" id="PS51257">
    <property type="entry name" value="PROKAR_LIPOPROTEIN"/>
    <property type="match status" value="1"/>
</dbReference>
<feature type="binding site" evidence="4">
    <location>
        <position position="239"/>
    </location>
    <ligand>
        <name>substrate</name>
    </ligand>
</feature>
<dbReference type="InterPro" id="IPR052369">
    <property type="entry name" value="UG_Glycosaminoglycan_Hydrolase"/>
</dbReference>
<accession>A0A2U2BBF4</accession>
<evidence type="ECO:0000256" key="4">
    <source>
        <dbReference type="PIRSR" id="PIRSR610905-2"/>
    </source>
</evidence>
<evidence type="ECO:0000313" key="5">
    <source>
        <dbReference type="EMBL" id="PWE00389.1"/>
    </source>
</evidence>
<dbReference type="RefSeq" id="WP_109263428.1">
    <property type="nucleotide sequence ID" value="NZ_QEWP01000003.1"/>
</dbReference>
<keyword evidence="6" id="KW-1185">Reference proteome</keyword>
<dbReference type="GO" id="GO:0052757">
    <property type="term" value="F:chondroitin hydrolase activity"/>
    <property type="evidence" value="ECO:0007669"/>
    <property type="project" value="TreeGrafter"/>
</dbReference>
<comment type="similarity">
    <text evidence="2">Belongs to the glycosyl hydrolase 88 family.</text>
</comment>
<dbReference type="OrthoDB" id="428577at2"/>
<dbReference type="EMBL" id="QEWP01000003">
    <property type="protein sequence ID" value="PWE00389.1"/>
    <property type="molecule type" value="Genomic_DNA"/>
</dbReference>
<dbReference type="PANTHER" id="PTHR36845">
    <property type="entry name" value="HYDROLASE, PUTATIVE (AFU_ORTHOLOGUE AFUA_7G05090)-RELATED"/>
    <property type="match status" value="1"/>
</dbReference>
<feature type="active site" description="Nucleophile" evidence="3">
    <location>
        <position position="119"/>
    </location>
</feature>
<sequence>MKLISKTFALALFTGLLSCHQAPQQEPMEQVIKRSMKVAQQQSRAMAESLLERDQHLPRTINRETGELITSDSRWWTSGFFPGTLWYVYEYTNNDSIKELAEVYTQRVEREKFTTNNHDVGFMLYCSFGNGLRLTNYDQYPEVLITGSKSLSTRFDENVGLIRSWDFNKEQWQYPVIIDNMMNLELLMWTFKHTGDSTFYNIAVSHADKTLKNHFRNDFSSYHVVSYDTLTGHPHIKMTHQGASDSSLWARGQAWGLYGFTMMYRETGKERYLEQAQNIADLLINHPNLPEDKIPYWDFSAPNIPDEPRDASAAAVMASSLIELSQFSNKPAATQYLDVAEKQLRTLASPKYLAEPGTNGNFILKHSVGSKPHNSEVDVPLTYADYYFLEALLRFRELLQMGNAQTKQK</sequence>
<name>A0A2U2BBF4_9BACT</name>
<feature type="binding site" evidence="4">
    <location>
        <position position="370"/>
    </location>
    <ligand>
        <name>substrate</name>
    </ligand>
</feature>
<dbReference type="Gene3D" id="1.50.10.10">
    <property type="match status" value="1"/>
</dbReference>
<gene>
    <name evidence="5" type="ORF">DDZ16_05475</name>
</gene>
<comment type="caution">
    <text evidence="5">The sequence shown here is derived from an EMBL/GenBank/DDBJ whole genome shotgun (WGS) entry which is preliminary data.</text>
</comment>
<organism evidence="5 6">
    <name type="scientific">Marinilabilia rubra</name>
    <dbReference type="NCBI Taxonomy" id="2162893"/>
    <lineage>
        <taxon>Bacteria</taxon>
        <taxon>Pseudomonadati</taxon>
        <taxon>Bacteroidota</taxon>
        <taxon>Bacteroidia</taxon>
        <taxon>Marinilabiliales</taxon>
        <taxon>Marinilabiliaceae</taxon>
        <taxon>Marinilabilia</taxon>
    </lineage>
</organism>
<evidence type="ECO:0000256" key="3">
    <source>
        <dbReference type="PIRSR" id="PIRSR610905-1"/>
    </source>
</evidence>
<dbReference type="GO" id="GO:0000272">
    <property type="term" value="P:polysaccharide catabolic process"/>
    <property type="evidence" value="ECO:0007669"/>
    <property type="project" value="TreeGrafter"/>
</dbReference>
<feature type="binding site" evidence="4">
    <location>
        <position position="179"/>
    </location>
    <ligand>
        <name>substrate</name>
    </ligand>
</feature>